<name>A0ABY4W1W0_9PROT</name>
<feature type="region of interest" description="Disordered" evidence="1">
    <location>
        <begin position="16"/>
        <end position="42"/>
    </location>
</feature>
<protein>
    <recommendedName>
        <fullName evidence="4">Ribbon-helix-helix protein CopG domain-containing protein</fullName>
    </recommendedName>
</protein>
<evidence type="ECO:0008006" key="4">
    <source>
        <dbReference type="Google" id="ProtNLM"/>
    </source>
</evidence>
<dbReference type="Proteomes" id="UP001056291">
    <property type="component" value="Chromosome"/>
</dbReference>
<organism evidence="2 3">
    <name type="scientific">Sneathiella marina</name>
    <dbReference type="NCBI Taxonomy" id="2950108"/>
    <lineage>
        <taxon>Bacteria</taxon>
        <taxon>Pseudomonadati</taxon>
        <taxon>Pseudomonadota</taxon>
        <taxon>Alphaproteobacteria</taxon>
        <taxon>Sneathiellales</taxon>
        <taxon>Sneathiellaceae</taxon>
        <taxon>Sneathiella</taxon>
    </lineage>
</organism>
<dbReference type="RefSeq" id="WP_251932622.1">
    <property type="nucleotide sequence ID" value="NZ_CP098747.1"/>
</dbReference>
<sequence length="236" mass="26126">MKAAFLTSSLIAPKGKALPASRSATPTKLLDDESNRQSGVSRIYERVREYADPHEEDDSTINAAVKQNAENETAEDAIILHEDETVSIAAEDDIYDFSKPAEKEEEQSVFDRIREQKNDVDPAEPISPLLEKHAAQEAETGKKQALSNRTPVEPLPVERYTEIATEVSKLTKDKLGRIRISVRMAPKDHLQLKLIAAHTQMSAQAIFETALEEYVSKHGSSILPESCACVLDKSSL</sequence>
<evidence type="ECO:0000313" key="2">
    <source>
        <dbReference type="EMBL" id="USG59852.1"/>
    </source>
</evidence>
<keyword evidence="3" id="KW-1185">Reference proteome</keyword>
<gene>
    <name evidence="2" type="ORF">NBZ79_11755</name>
</gene>
<dbReference type="EMBL" id="CP098747">
    <property type="protein sequence ID" value="USG59852.1"/>
    <property type="molecule type" value="Genomic_DNA"/>
</dbReference>
<evidence type="ECO:0000313" key="3">
    <source>
        <dbReference type="Proteomes" id="UP001056291"/>
    </source>
</evidence>
<accession>A0ABY4W1W0</accession>
<reference evidence="2" key="1">
    <citation type="submission" date="2022-06" db="EMBL/GenBank/DDBJ databases">
        <title>Sneathiella actinostolidae sp. nov., isolated from a sea anemonein the Western Pacific Ocean.</title>
        <authorList>
            <person name="Wei M.J."/>
        </authorList>
    </citation>
    <scope>NUCLEOTIDE SEQUENCE</scope>
    <source>
        <strain evidence="2">PHK-P5</strain>
    </source>
</reference>
<proteinExistence type="predicted"/>
<evidence type="ECO:0000256" key="1">
    <source>
        <dbReference type="SAM" id="MobiDB-lite"/>
    </source>
</evidence>